<evidence type="ECO:0000256" key="8">
    <source>
        <dbReference type="ARBA" id="ARBA00023284"/>
    </source>
</evidence>
<gene>
    <name evidence="15" type="ORF">QJT80_14935</name>
</gene>
<dbReference type="FunFam" id="3.40.30.10:FF:000007">
    <property type="entry name" value="Thioredoxin-dependent thiol peroxidase"/>
    <property type="match status" value="1"/>
</dbReference>
<evidence type="ECO:0000256" key="12">
    <source>
        <dbReference type="ARBA" id="ARBA00049091"/>
    </source>
</evidence>
<evidence type="ECO:0000256" key="11">
    <source>
        <dbReference type="ARBA" id="ARBA00042639"/>
    </source>
</evidence>
<reference evidence="15" key="2">
    <citation type="submission" date="2023-04" db="EMBL/GenBank/DDBJ databases">
        <authorList>
            <person name="Beletskiy A.V."/>
            <person name="Mardanov A.V."/>
            <person name="Ravin N.V."/>
        </authorList>
    </citation>
    <scope>NUCLEOTIDE SEQUENCE</scope>
    <source>
        <strain evidence="15">GKL-01</strain>
    </source>
</reference>
<dbReference type="InterPro" id="IPR013766">
    <property type="entry name" value="Thioredoxin_domain"/>
</dbReference>
<comment type="catalytic activity">
    <reaction evidence="12">
        <text>a hydroperoxide + [thioredoxin]-dithiol = an alcohol + [thioredoxin]-disulfide + H2O</text>
        <dbReference type="Rhea" id="RHEA:62620"/>
        <dbReference type="Rhea" id="RHEA-COMP:10698"/>
        <dbReference type="Rhea" id="RHEA-COMP:10700"/>
        <dbReference type="ChEBI" id="CHEBI:15377"/>
        <dbReference type="ChEBI" id="CHEBI:29950"/>
        <dbReference type="ChEBI" id="CHEBI:30879"/>
        <dbReference type="ChEBI" id="CHEBI:35924"/>
        <dbReference type="ChEBI" id="CHEBI:50058"/>
        <dbReference type="EC" id="1.11.1.24"/>
    </reaction>
</comment>
<dbReference type="EMBL" id="CP124755">
    <property type="protein sequence ID" value="WGZ90758.1"/>
    <property type="molecule type" value="Genomic_DNA"/>
</dbReference>
<evidence type="ECO:0000256" key="9">
    <source>
        <dbReference type="ARBA" id="ARBA00032824"/>
    </source>
</evidence>
<dbReference type="EC" id="1.11.1.24" evidence="3"/>
<dbReference type="Pfam" id="PF00578">
    <property type="entry name" value="AhpC-TSA"/>
    <property type="match status" value="1"/>
</dbReference>
<evidence type="ECO:0000256" key="7">
    <source>
        <dbReference type="ARBA" id="ARBA00023157"/>
    </source>
</evidence>
<dbReference type="GO" id="GO:0008379">
    <property type="term" value="F:thioredoxin peroxidase activity"/>
    <property type="evidence" value="ECO:0007669"/>
    <property type="project" value="TreeGrafter"/>
</dbReference>
<organism evidence="15">
    <name type="scientific">Candidatus Thiocaldithrix dubininis</name>
    <dbReference type="NCBI Taxonomy" id="3080823"/>
    <lineage>
        <taxon>Bacteria</taxon>
        <taxon>Pseudomonadati</taxon>
        <taxon>Pseudomonadota</taxon>
        <taxon>Gammaproteobacteria</taxon>
        <taxon>Thiotrichales</taxon>
        <taxon>Thiotrichaceae</taxon>
        <taxon>Candidatus Thiocaldithrix</taxon>
    </lineage>
</organism>
<dbReference type="PANTHER" id="PTHR42801">
    <property type="entry name" value="THIOREDOXIN-DEPENDENT PEROXIDE REDUCTASE"/>
    <property type="match status" value="1"/>
</dbReference>
<evidence type="ECO:0000256" key="5">
    <source>
        <dbReference type="ARBA" id="ARBA00022862"/>
    </source>
</evidence>
<comment type="similarity">
    <text evidence="10">Belongs to the peroxiredoxin family. BCP/PrxQ subfamily.</text>
</comment>
<dbReference type="SUPFAM" id="SSF52833">
    <property type="entry name" value="Thioredoxin-like"/>
    <property type="match status" value="1"/>
</dbReference>
<comment type="subunit">
    <text evidence="2">Monomer.</text>
</comment>
<reference evidence="15" key="1">
    <citation type="journal article" date="2023" name="Int. J. Mol. Sci.">
        <title>Metagenomics Revealed a New Genus 'Candidatus Thiocaldithrix dubininis' gen. nov., sp. nov. and a New Species 'Candidatus Thiothrix putei' sp. nov. in the Family Thiotrichaceae, Some Members of Which Have Traits of Both Na+- and H+-Motive Energetics.</title>
        <authorList>
            <person name="Ravin N.V."/>
            <person name="Muntyan M.S."/>
            <person name="Smolyakov D.D."/>
            <person name="Rudenko T.S."/>
            <person name="Beletsky A.V."/>
            <person name="Mardanov A.V."/>
            <person name="Grabovich M.Y."/>
        </authorList>
    </citation>
    <scope>NUCLEOTIDE SEQUENCE</scope>
    <source>
        <strain evidence="15">GKL-01</strain>
    </source>
</reference>
<evidence type="ECO:0000313" key="15">
    <source>
        <dbReference type="EMBL" id="WGZ90758.1"/>
    </source>
</evidence>
<dbReference type="InterPro" id="IPR024706">
    <property type="entry name" value="Peroxiredoxin_AhpC-typ"/>
</dbReference>
<evidence type="ECO:0000256" key="2">
    <source>
        <dbReference type="ARBA" id="ARBA00011245"/>
    </source>
</evidence>
<dbReference type="PIRSF" id="PIRSF000239">
    <property type="entry name" value="AHPC"/>
    <property type="match status" value="1"/>
</dbReference>
<evidence type="ECO:0000256" key="4">
    <source>
        <dbReference type="ARBA" id="ARBA00022559"/>
    </source>
</evidence>
<evidence type="ECO:0000256" key="3">
    <source>
        <dbReference type="ARBA" id="ARBA00013017"/>
    </source>
</evidence>
<dbReference type="InterPro" id="IPR050924">
    <property type="entry name" value="Peroxiredoxin_BCP/PrxQ"/>
</dbReference>
<dbReference type="CDD" id="cd03017">
    <property type="entry name" value="PRX_BCP"/>
    <property type="match status" value="1"/>
</dbReference>
<dbReference type="GO" id="GO:0005737">
    <property type="term" value="C:cytoplasm"/>
    <property type="evidence" value="ECO:0007669"/>
    <property type="project" value="TreeGrafter"/>
</dbReference>
<keyword evidence="7" id="KW-1015">Disulfide bond</keyword>
<keyword evidence="5" id="KW-0049">Antioxidant</keyword>
<feature type="domain" description="Thioredoxin" evidence="14">
    <location>
        <begin position="4"/>
        <end position="156"/>
    </location>
</feature>
<evidence type="ECO:0000259" key="14">
    <source>
        <dbReference type="PROSITE" id="PS51352"/>
    </source>
</evidence>
<name>A0AA95H7T7_9GAMM</name>
<feature type="active site" description="Cysteine sulfenic acid (-SOH) intermediate; for peroxidase activity" evidence="13">
    <location>
        <position position="47"/>
    </location>
</feature>
<dbReference type="InterPro" id="IPR036249">
    <property type="entry name" value="Thioredoxin-like_sf"/>
</dbReference>
<proteinExistence type="inferred from homology"/>
<dbReference type="InterPro" id="IPR000866">
    <property type="entry name" value="AhpC/TSA"/>
</dbReference>
<dbReference type="AlphaFoldDB" id="A0AA95H7T7"/>
<evidence type="ECO:0000256" key="1">
    <source>
        <dbReference type="ARBA" id="ARBA00003330"/>
    </source>
</evidence>
<protein>
    <recommendedName>
        <fullName evidence="3">thioredoxin-dependent peroxiredoxin</fullName>
        <ecNumber evidence="3">1.11.1.24</ecNumber>
    </recommendedName>
    <alternativeName>
        <fullName evidence="9">Thioredoxin peroxidase</fullName>
    </alternativeName>
    <alternativeName>
        <fullName evidence="11">Thioredoxin-dependent peroxiredoxin Bcp</fullName>
    </alternativeName>
</protein>
<dbReference type="Gene3D" id="3.40.30.10">
    <property type="entry name" value="Glutaredoxin"/>
    <property type="match status" value="1"/>
</dbReference>
<dbReference type="PANTHER" id="PTHR42801:SF4">
    <property type="entry name" value="AHPC_TSA FAMILY PROTEIN"/>
    <property type="match status" value="1"/>
</dbReference>
<keyword evidence="6 15" id="KW-0560">Oxidoreductase</keyword>
<sequence length="156" mass="17571">MTALTIGQSIPHFSLPSTTDQPFQLSDYLDQQALVIYFYPKDNTPGCTTEGQDFRNLYPQFKALNVEIVGVSRDSVVSHSKFKTKLNLPFALLSDTDETICKLFDVIKLKTLYGKTSLGIERSTFLIDKQGILRQAWRKVAVKDHAQTVLEAARTL</sequence>
<dbReference type="GO" id="GO:0045454">
    <property type="term" value="P:cell redox homeostasis"/>
    <property type="evidence" value="ECO:0007669"/>
    <property type="project" value="TreeGrafter"/>
</dbReference>
<dbReference type="PROSITE" id="PS51352">
    <property type="entry name" value="THIOREDOXIN_2"/>
    <property type="match status" value="1"/>
</dbReference>
<evidence type="ECO:0000256" key="13">
    <source>
        <dbReference type="PIRSR" id="PIRSR000239-1"/>
    </source>
</evidence>
<dbReference type="KEGG" id="tdu:QJT80_14935"/>
<keyword evidence="4 15" id="KW-0575">Peroxidase</keyword>
<evidence type="ECO:0000256" key="6">
    <source>
        <dbReference type="ARBA" id="ARBA00023002"/>
    </source>
</evidence>
<accession>A0AA95H7T7</accession>
<comment type="function">
    <text evidence="1">Thiol-specific peroxidase that catalyzes the reduction of hydrogen peroxide and organic hydroperoxides to water and alcohols, respectively. Plays a role in cell protection against oxidative stress by detoxifying peroxides and as sensor of hydrogen peroxide-mediated signaling events.</text>
</comment>
<dbReference type="Proteomes" id="UP001300672">
    <property type="component" value="Chromosome"/>
</dbReference>
<dbReference type="GO" id="GO:0034599">
    <property type="term" value="P:cellular response to oxidative stress"/>
    <property type="evidence" value="ECO:0007669"/>
    <property type="project" value="TreeGrafter"/>
</dbReference>
<evidence type="ECO:0000256" key="10">
    <source>
        <dbReference type="ARBA" id="ARBA00038489"/>
    </source>
</evidence>
<keyword evidence="8" id="KW-0676">Redox-active center</keyword>